<evidence type="ECO:0000313" key="4">
    <source>
        <dbReference type="Proteomes" id="UP001054252"/>
    </source>
</evidence>
<gene>
    <name evidence="3" type="ORF">SLEP1_g54233</name>
</gene>
<proteinExistence type="predicted"/>
<comment type="caution">
    <text evidence="3">The sequence shown here is derived from an EMBL/GenBank/DDBJ whole genome shotgun (WGS) entry which is preliminary data.</text>
</comment>
<evidence type="ECO:0000313" key="3">
    <source>
        <dbReference type="EMBL" id="GKV47322.1"/>
    </source>
</evidence>
<feature type="transmembrane region" description="Helical" evidence="2">
    <location>
        <begin position="137"/>
        <end position="155"/>
    </location>
</feature>
<keyword evidence="2" id="KW-0472">Membrane</keyword>
<evidence type="ECO:0000256" key="2">
    <source>
        <dbReference type="SAM" id="Phobius"/>
    </source>
</evidence>
<accession>A0AAV5MFS9</accession>
<feature type="region of interest" description="Disordered" evidence="1">
    <location>
        <begin position="92"/>
        <end position="112"/>
    </location>
</feature>
<organism evidence="3 4">
    <name type="scientific">Rubroshorea leprosula</name>
    <dbReference type="NCBI Taxonomy" id="152421"/>
    <lineage>
        <taxon>Eukaryota</taxon>
        <taxon>Viridiplantae</taxon>
        <taxon>Streptophyta</taxon>
        <taxon>Embryophyta</taxon>
        <taxon>Tracheophyta</taxon>
        <taxon>Spermatophyta</taxon>
        <taxon>Magnoliopsida</taxon>
        <taxon>eudicotyledons</taxon>
        <taxon>Gunneridae</taxon>
        <taxon>Pentapetalae</taxon>
        <taxon>rosids</taxon>
        <taxon>malvids</taxon>
        <taxon>Malvales</taxon>
        <taxon>Dipterocarpaceae</taxon>
        <taxon>Rubroshorea</taxon>
    </lineage>
</organism>
<dbReference type="EMBL" id="BPVZ01000225">
    <property type="protein sequence ID" value="GKV47322.1"/>
    <property type="molecule type" value="Genomic_DNA"/>
</dbReference>
<keyword evidence="2" id="KW-1133">Transmembrane helix</keyword>
<dbReference type="AlphaFoldDB" id="A0AAV5MFS9"/>
<keyword evidence="4" id="KW-1185">Reference proteome</keyword>
<protein>
    <submittedName>
        <fullName evidence="3">Uncharacterized protein</fullName>
    </submittedName>
</protein>
<keyword evidence="2" id="KW-0812">Transmembrane</keyword>
<evidence type="ECO:0000256" key="1">
    <source>
        <dbReference type="SAM" id="MobiDB-lite"/>
    </source>
</evidence>
<name>A0AAV5MFS9_9ROSI</name>
<sequence>MTTSEQDSYVVQWSMQLFDCDPYANYHGQYFKEDHYDTECCNVENDELIAHALQQELSQLSVVEEQGSPNEGQVSGYQQDWVCQSIGNYGSGQDCGQEEQDDVGPSSSCSSPEENLYYKEDLLFSLDLTDESSKRKLSPFFNAFFLIAVTAFTLLPLPLYPFIHCVFLSLSFLGFWCSQFTKR</sequence>
<reference evidence="3 4" key="1">
    <citation type="journal article" date="2021" name="Commun. Biol.">
        <title>The genome of Shorea leprosula (Dipterocarpaceae) highlights the ecological relevance of drought in aseasonal tropical rainforests.</title>
        <authorList>
            <person name="Ng K.K.S."/>
            <person name="Kobayashi M.J."/>
            <person name="Fawcett J.A."/>
            <person name="Hatakeyama M."/>
            <person name="Paape T."/>
            <person name="Ng C.H."/>
            <person name="Ang C.C."/>
            <person name="Tnah L.H."/>
            <person name="Lee C.T."/>
            <person name="Nishiyama T."/>
            <person name="Sese J."/>
            <person name="O'Brien M.J."/>
            <person name="Copetti D."/>
            <person name="Mohd Noor M.I."/>
            <person name="Ong R.C."/>
            <person name="Putra M."/>
            <person name="Sireger I.Z."/>
            <person name="Indrioko S."/>
            <person name="Kosugi Y."/>
            <person name="Izuno A."/>
            <person name="Isagi Y."/>
            <person name="Lee S.L."/>
            <person name="Shimizu K.K."/>
        </authorList>
    </citation>
    <scope>NUCLEOTIDE SEQUENCE [LARGE SCALE GENOMIC DNA]</scope>
    <source>
        <strain evidence="3">214</strain>
    </source>
</reference>
<dbReference type="Proteomes" id="UP001054252">
    <property type="component" value="Unassembled WGS sequence"/>
</dbReference>